<dbReference type="Proteomes" id="UP000485058">
    <property type="component" value="Unassembled WGS sequence"/>
</dbReference>
<keyword evidence="2" id="KW-1185">Reference proteome</keyword>
<dbReference type="AlphaFoldDB" id="A0A699YV60"/>
<evidence type="ECO:0000313" key="1">
    <source>
        <dbReference type="EMBL" id="GFH11538.1"/>
    </source>
</evidence>
<comment type="caution">
    <text evidence="1">The sequence shown here is derived from an EMBL/GenBank/DDBJ whole genome shotgun (WGS) entry which is preliminary data.</text>
</comment>
<dbReference type="EMBL" id="BLLF01000412">
    <property type="protein sequence ID" value="GFH11538.1"/>
    <property type="molecule type" value="Genomic_DNA"/>
</dbReference>
<evidence type="ECO:0000313" key="2">
    <source>
        <dbReference type="Proteomes" id="UP000485058"/>
    </source>
</evidence>
<reference evidence="1 2" key="1">
    <citation type="submission" date="2020-02" db="EMBL/GenBank/DDBJ databases">
        <title>Draft genome sequence of Haematococcus lacustris strain NIES-144.</title>
        <authorList>
            <person name="Morimoto D."/>
            <person name="Nakagawa S."/>
            <person name="Yoshida T."/>
            <person name="Sawayama S."/>
        </authorList>
    </citation>
    <scope>NUCLEOTIDE SEQUENCE [LARGE SCALE GENOMIC DNA]</scope>
    <source>
        <strain evidence="1 2">NIES-144</strain>
    </source>
</reference>
<name>A0A699YV60_HAELA</name>
<protein>
    <submittedName>
        <fullName evidence="1">Uncharacterized protein</fullName>
    </submittedName>
</protein>
<organism evidence="1 2">
    <name type="scientific">Haematococcus lacustris</name>
    <name type="common">Green alga</name>
    <name type="synonym">Haematococcus pluvialis</name>
    <dbReference type="NCBI Taxonomy" id="44745"/>
    <lineage>
        <taxon>Eukaryota</taxon>
        <taxon>Viridiplantae</taxon>
        <taxon>Chlorophyta</taxon>
        <taxon>core chlorophytes</taxon>
        <taxon>Chlorophyceae</taxon>
        <taxon>CS clade</taxon>
        <taxon>Chlamydomonadales</taxon>
        <taxon>Haematococcaceae</taxon>
        <taxon>Haematococcus</taxon>
    </lineage>
</organism>
<sequence>MTTETSSAAVAHTPKSQATAYASGSSLVSDVANSSLVRCLLLDSQVLRENRAVLRSILSLFSTAMHVAILCSSLAIPPQLWLSCPTVRMRPACLHPVLPLMSVPSIAHHVDCAVAG</sequence>
<gene>
    <name evidence="1" type="ORF">HaLaN_07051</name>
</gene>
<accession>A0A699YV60</accession>
<proteinExistence type="predicted"/>